<protein>
    <recommendedName>
        <fullName evidence="3">tryptophan synthase</fullName>
        <ecNumber evidence="3">4.2.1.20</ecNumber>
    </recommendedName>
</protein>
<keyword evidence="7" id="KW-0456">Lyase</keyword>
<evidence type="ECO:0000256" key="6">
    <source>
        <dbReference type="ARBA" id="ARBA00023141"/>
    </source>
</evidence>
<keyword evidence="5" id="KW-0822">Tryptophan biosynthesis</keyword>
<dbReference type="EC" id="4.2.1.20" evidence="3"/>
<gene>
    <name evidence="10" type="ORF">FD37_GL002331</name>
</gene>
<evidence type="ECO:0000256" key="9">
    <source>
        <dbReference type="RuleBase" id="RU003662"/>
    </source>
</evidence>
<dbReference type="RefSeq" id="WP_056964742.1">
    <property type="nucleotide sequence ID" value="NZ_AZFC01000028.1"/>
</dbReference>
<comment type="subunit">
    <text evidence="2">Tetramer of two alpha and two beta chains.</text>
</comment>
<organism evidence="10 11">
    <name type="scientific">Levilactobacillus spicheri DSM 15429</name>
    <dbReference type="NCBI Taxonomy" id="1423805"/>
    <lineage>
        <taxon>Bacteria</taxon>
        <taxon>Bacillati</taxon>
        <taxon>Bacillota</taxon>
        <taxon>Bacilli</taxon>
        <taxon>Lactobacillales</taxon>
        <taxon>Lactobacillaceae</taxon>
        <taxon>Levilactobacillus</taxon>
    </lineage>
</organism>
<comment type="catalytic activity">
    <reaction evidence="8">
        <text>(1S,2R)-1-C-(indol-3-yl)glycerol 3-phosphate + L-serine = D-glyceraldehyde 3-phosphate + L-tryptophan + H2O</text>
        <dbReference type="Rhea" id="RHEA:10532"/>
        <dbReference type="ChEBI" id="CHEBI:15377"/>
        <dbReference type="ChEBI" id="CHEBI:33384"/>
        <dbReference type="ChEBI" id="CHEBI:57912"/>
        <dbReference type="ChEBI" id="CHEBI:58866"/>
        <dbReference type="ChEBI" id="CHEBI:59776"/>
        <dbReference type="EC" id="4.2.1.20"/>
    </reaction>
</comment>
<dbReference type="InterPro" id="IPR013785">
    <property type="entry name" value="Aldolase_TIM"/>
</dbReference>
<reference evidence="10 11" key="1">
    <citation type="journal article" date="2015" name="Genome Announc.">
        <title>Expanding the biotechnology potential of lactobacilli through comparative genomics of 213 strains and associated genera.</title>
        <authorList>
            <person name="Sun Z."/>
            <person name="Harris H.M."/>
            <person name="McCann A."/>
            <person name="Guo C."/>
            <person name="Argimon S."/>
            <person name="Zhang W."/>
            <person name="Yang X."/>
            <person name="Jeffery I.B."/>
            <person name="Cooney J.C."/>
            <person name="Kagawa T.F."/>
            <person name="Liu W."/>
            <person name="Song Y."/>
            <person name="Salvetti E."/>
            <person name="Wrobel A."/>
            <person name="Rasinkangas P."/>
            <person name="Parkhill J."/>
            <person name="Rea M.C."/>
            <person name="O'Sullivan O."/>
            <person name="Ritari J."/>
            <person name="Douillard F.P."/>
            <person name="Paul Ross R."/>
            <person name="Yang R."/>
            <person name="Briner A.E."/>
            <person name="Felis G.E."/>
            <person name="de Vos W.M."/>
            <person name="Barrangou R."/>
            <person name="Klaenhammer T.R."/>
            <person name="Caufield P.W."/>
            <person name="Cui Y."/>
            <person name="Zhang H."/>
            <person name="O'Toole P.W."/>
        </authorList>
    </citation>
    <scope>NUCLEOTIDE SEQUENCE [LARGE SCALE GENOMIC DNA]</scope>
    <source>
        <strain evidence="10 11">DSM 15429</strain>
    </source>
</reference>
<dbReference type="PROSITE" id="PS00167">
    <property type="entry name" value="TRP_SYNTHASE_ALPHA"/>
    <property type="match status" value="1"/>
</dbReference>
<dbReference type="SUPFAM" id="SSF51366">
    <property type="entry name" value="Ribulose-phoshate binding barrel"/>
    <property type="match status" value="1"/>
</dbReference>
<dbReference type="AlphaFoldDB" id="A0A0R1QS21"/>
<proteinExistence type="inferred from homology"/>
<evidence type="ECO:0000256" key="8">
    <source>
        <dbReference type="ARBA" id="ARBA00049047"/>
    </source>
</evidence>
<dbReference type="Proteomes" id="UP000051835">
    <property type="component" value="Unassembled WGS sequence"/>
</dbReference>
<dbReference type="InterPro" id="IPR011060">
    <property type="entry name" value="RibuloseP-bd_barrel"/>
</dbReference>
<evidence type="ECO:0000313" key="10">
    <source>
        <dbReference type="EMBL" id="KRL47463.1"/>
    </source>
</evidence>
<dbReference type="CDD" id="cd04724">
    <property type="entry name" value="Tryptophan_synthase_alpha"/>
    <property type="match status" value="1"/>
</dbReference>
<dbReference type="PANTHER" id="PTHR43406">
    <property type="entry name" value="TRYPTOPHAN SYNTHASE, ALPHA CHAIN"/>
    <property type="match status" value="1"/>
</dbReference>
<dbReference type="InterPro" id="IPR018204">
    <property type="entry name" value="Trp_synthase_alpha_AS"/>
</dbReference>
<dbReference type="PANTHER" id="PTHR43406:SF1">
    <property type="entry name" value="TRYPTOPHAN SYNTHASE ALPHA CHAIN, CHLOROPLASTIC"/>
    <property type="match status" value="1"/>
</dbReference>
<dbReference type="UniPathway" id="UPA00035">
    <property type="reaction ID" value="UER00044"/>
</dbReference>
<evidence type="ECO:0000256" key="4">
    <source>
        <dbReference type="ARBA" id="ARBA00022605"/>
    </source>
</evidence>
<comment type="pathway">
    <text evidence="1">Amino-acid biosynthesis; L-tryptophan biosynthesis; L-tryptophan from chorismate: step 5/5.</text>
</comment>
<evidence type="ECO:0000256" key="2">
    <source>
        <dbReference type="ARBA" id="ARBA00011270"/>
    </source>
</evidence>
<name>A0A0R1QS21_9LACO</name>
<evidence type="ECO:0000256" key="5">
    <source>
        <dbReference type="ARBA" id="ARBA00022822"/>
    </source>
</evidence>
<dbReference type="InterPro" id="IPR002028">
    <property type="entry name" value="Trp_synthase_suA"/>
</dbReference>
<evidence type="ECO:0000313" key="11">
    <source>
        <dbReference type="Proteomes" id="UP000051835"/>
    </source>
</evidence>
<dbReference type="NCBIfam" id="TIGR00262">
    <property type="entry name" value="trpA"/>
    <property type="match status" value="1"/>
</dbReference>
<evidence type="ECO:0000256" key="7">
    <source>
        <dbReference type="ARBA" id="ARBA00023239"/>
    </source>
</evidence>
<evidence type="ECO:0000256" key="3">
    <source>
        <dbReference type="ARBA" id="ARBA00012043"/>
    </source>
</evidence>
<dbReference type="Pfam" id="PF00290">
    <property type="entry name" value="Trp_syntA"/>
    <property type="match status" value="1"/>
</dbReference>
<comment type="caution">
    <text evidence="10">The sequence shown here is derived from an EMBL/GenBank/DDBJ whole genome shotgun (WGS) entry which is preliminary data.</text>
</comment>
<dbReference type="GO" id="GO:0005829">
    <property type="term" value="C:cytosol"/>
    <property type="evidence" value="ECO:0007669"/>
    <property type="project" value="TreeGrafter"/>
</dbReference>
<dbReference type="PATRIC" id="fig|1423805.4.peg.2399"/>
<dbReference type="GO" id="GO:0004834">
    <property type="term" value="F:tryptophan synthase activity"/>
    <property type="evidence" value="ECO:0007669"/>
    <property type="project" value="UniProtKB-EC"/>
</dbReference>
<evidence type="ECO:0000256" key="1">
    <source>
        <dbReference type="ARBA" id="ARBA00004733"/>
    </source>
</evidence>
<sequence length="242" mass="25050">MTKLFATKQLIPFNVIGDPNPAATVANVLAQVQAGAQLIELGLPFSDPVADGPAVKAANQRALRGQLTVAQALATVAAIRAQSNVALVLVTYVNIPFVYGFDAFAARVAALDITGIIVPDLPHEEAAEFRDSLARHGVDLLTIVGPASPERIATVVAPARGFLTVSPALPQPILGQEIAAIRAASDLPIVVNLPTADTATIQALAPLVEGIQLTETFVSGAAVDPGELARPVTELRQALQAL</sequence>
<accession>A0A0R1QS21</accession>
<keyword evidence="6" id="KW-0057">Aromatic amino acid biosynthesis</keyword>
<comment type="similarity">
    <text evidence="9">Belongs to the TrpA family.</text>
</comment>
<keyword evidence="4" id="KW-0028">Amino-acid biosynthesis</keyword>
<dbReference type="EMBL" id="AZFC01000028">
    <property type="protein sequence ID" value="KRL47463.1"/>
    <property type="molecule type" value="Genomic_DNA"/>
</dbReference>
<dbReference type="Gene3D" id="3.20.20.70">
    <property type="entry name" value="Aldolase class I"/>
    <property type="match status" value="1"/>
</dbReference>